<sequence>MGQWNSGVSLTDLSWTL</sequence>
<name>A0A0A9E8Y2_ARUDO</name>
<dbReference type="EMBL" id="GBRH01200701">
    <property type="protein sequence ID" value="JAD97194.1"/>
    <property type="molecule type" value="Transcribed_RNA"/>
</dbReference>
<organism evidence="1">
    <name type="scientific">Arundo donax</name>
    <name type="common">Giant reed</name>
    <name type="synonym">Donax arundinaceus</name>
    <dbReference type="NCBI Taxonomy" id="35708"/>
    <lineage>
        <taxon>Eukaryota</taxon>
        <taxon>Viridiplantae</taxon>
        <taxon>Streptophyta</taxon>
        <taxon>Embryophyta</taxon>
        <taxon>Tracheophyta</taxon>
        <taxon>Spermatophyta</taxon>
        <taxon>Magnoliopsida</taxon>
        <taxon>Liliopsida</taxon>
        <taxon>Poales</taxon>
        <taxon>Poaceae</taxon>
        <taxon>PACMAD clade</taxon>
        <taxon>Arundinoideae</taxon>
        <taxon>Arundineae</taxon>
        <taxon>Arundo</taxon>
    </lineage>
</organism>
<protein>
    <submittedName>
        <fullName evidence="1">Uncharacterized protein</fullName>
    </submittedName>
</protein>
<dbReference type="AlphaFoldDB" id="A0A0A9E8Y2"/>
<accession>A0A0A9E8Y2</accession>
<reference evidence="1" key="1">
    <citation type="submission" date="2014-09" db="EMBL/GenBank/DDBJ databases">
        <authorList>
            <person name="Magalhaes I.L.F."/>
            <person name="Oliveira U."/>
            <person name="Santos F.R."/>
            <person name="Vidigal T.H.D.A."/>
            <person name="Brescovit A.D."/>
            <person name="Santos A.J."/>
        </authorList>
    </citation>
    <scope>NUCLEOTIDE SEQUENCE</scope>
    <source>
        <tissue evidence="1">Shoot tissue taken approximately 20 cm above the soil surface</tissue>
    </source>
</reference>
<proteinExistence type="predicted"/>
<evidence type="ECO:0000313" key="1">
    <source>
        <dbReference type="EMBL" id="JAD97194.1"/>
    </source>
</evidence>
<reference evidence="1" key="2">
    <citation type="journal article" date="2015" name="Data Brief">
        <title>Shoot transcriptome of the giant reed, Arundo donax.</title>
        <authorList>
            <person name="Barrero R.A."/>
            <person name="Guerrero F.D."/>
            <person name="Moolhuijzen P."/>
            <person name="Goolsby J.A."/>
            <person name="Tidwell J."/>
            <person name="Bellgard S.E."/>
            <person name="Bellgard M.I."/>
        </authorList>
    </citation>
    <scope>NUCLEOTIDE SEQUENCE</scope>
    <source>
        <tissue evidence="1">Shoot tissue taken approximately 20 cm above the soil surface</tissue>
    </source>
</reference>